<feature type="compositionally biased region" description="Polar residues" evidence="6">
    <location>
        <begin position="88"/>
        <end position="105"/>
    </location>
</feature>
<dbReference type="EMBL" id="GDHC01009624">
    <property type="protein sequence ID" value="JAQ09005.1"/>
    <property type="molecule type" value="Transcribed_RNA"/>
</dbReference>
<evidence type="ECO:0000259" key="7">
    <source>
        <dbReference type="PROSITE" id="PS50157"/>
    </source>
</evidence>
<dbReference type="Pfam" id="PF00096">
    <property type="entry name" value="zf-C2H2"/>
    <property type="match status" value="1"/>
</dbReference>
<keyword evidence="4" id="KW-0862">Zinc</keyword>
<keyword evidence="1" id="KW-0479">Metal-binding</keyword>
<proteinExistence type="predicted"/>
<gene>
    <name evidence="9" type="ORF">g.79844</name>
    <name evidence="8" type="ORF">g.79845</name>
</gene>
<dbReference type="InterPro" id="IPR036236">
    <property type="entry name" value="Znf_C2H2_sf"/>
</dbReference>
<dbReference type="PANTHER" id="PTHR24408:SF58">
    <property type="entry name" value="TRANSCRIPTION FACTOR (TFIIIA), PUTATIVE (AFU_ORTHOLOGUE AFUA_1G05150)-RELATED"/>
    <property type="match status" value="1"/>
</dbReference>
<evidence type="ECO:0000256" key="3">
    <source>
        <dbReference type="ARBA" id="ARBA00022771"/>
    </source>
</evidence>
<dbReference type="InterPro" id="IPR013087">
    <property type="entry name" value="Znf_C2H2_type"/>
</dbReference>
<dbReference type="EMBL" id="GDHC01010621">
    <property type="protein sequence ID" value="JAQ08008.1"/>
    <property type="molecule type" value="Transcribed_RNA"/>
</dbReference>
<dbReference type="GO" id="GO:0000981">
    <property type="term" value="F:DNA-binding transcription factor activity, RNA polymerase II-specific"/>
    <property type="evidence" value="ECO:0007669"/>
    <property type="project" value="TreeGrafter"/>
</dbReference>
<protein>
    <recommendedName>
        <fullName evidence="7">C2H2-type domain-containing protein</fullName>
    </recommendedName>
</protein>
<evidence type="ECO:0000256" key="2">
    <source>
        <dbReference type="ARBA" id="ARBA00022737"/>
    </source>
</evidence>
<evidence type="ECO:0000313" key="9">
    <source>
        <dbReference type="EMBL" id="JAQ09005.1"/>
    </source>
</evidence>
<sequence length="670" mass="71944">MIQNDEAPGSSSATESGDNDCVKCGTSYSSRVEWVQHLLLHIERSYPVVALNREDIDNFEGTKNNQSEMSEEGETEMTQNEEVETKPKLNNNFDSHADSNYVSSSKEGERRGSLSGESDSMSICSSTGAPPQAAEVPKMVVKAEVHAPDAEVVASDGKPPQMKEANGRRSSESSQGKDQSGAEEEDDDGKTSDGSKSPPKPTTPSLPFAITLRKSEDLMAQTNYNLIQEDFPNGDFHGAQKDLYRCALCPRSFVTAAELDAHAAAEGHIICSMSEACASLSFTSPAALSHHQAMVHQAPAQTTAVQRLAAQVERLPQTFGTYPPQIPPTPYGGPAYNLPQAPYPPPKLGSQVVLTPMSAPVVVPPPPQPNLPNLPGIQVTKRPAPPPVDSSPSKINRGEDGVPSIRLPDSITLVKSQPAPPQQNAVADMLATRGITMVASGSRAGPTPSTSIQPVAPPKRLPNVPSAISIVPSRPQPAQQVQRFAVPPAPAARGRHMTNLGTVDLTREDAQNGRPRGSPGRPMVASSRRFSCTICDKVYPTGESLQAHMAVHGSNNKPGRYMCEICRVVYTNEAKLQHHKKTVHAVRSATDTEMVIPICDINQPGVKEKLLQCGIRHVVQVQSIRNANDTAAFGLPIIPIDLARNEAYSRLDDLGASNILSLGNLRNIYR</sequence>
<feature type="region of interest" description="Disordered" evidence="6">
    <location>
        <begin position="1"/>
        <end position="22"/>
    </location>
</feature>
<dbReference type="SUPFAM" id="SSF57667">
    <property type="entry name" value="beta-beta-alpha zinc fingers"/>
    <property type="match status" value="1"/>
</dbReference>
<feature type="domain" description="C2H2-type" evidence="7">
    <location>
        <begin position="561"/>
        <end position="589"/>
    </location>
</feature>
<evidence type="ECO:0000313" key="8">
    <source>
        <dbReference type="EMBL" id="JAQ08008.1"/>
    </source>
</evidence>
<evidence type="ECO:0000256" key="5">
    <source>
        <dbReference type="PROSITE-ProRule" id="PRU00042"/>
    </source>
</evidence>
<dbReference type="PANTHER" id="PTHR24408">
    <property type="entry name" value="ZINC FINGER PROTEIN"/>
    <property type="match status" value="1"/>
</dbReference>
<feature type="region of interest" description="Disordered" evidence="6">
    <location>
        <begin position="379"/>
        <end position="403"/>
    </location>
</feature>
<accession>A0A146LJ00</accession>
<feature type="region of interest" description="Disordered" evidence="6">
    <location>
        <begin position="439"/>
        <end position="459"/>
    </location>
</feature>
<dbReference type="PROSITE" id="PS50157">
    <property type="entry name" value="ZINC_FINGER_C2H2_2"/>
    <property type="match status" value="3"/>
</dbReference>
<evidence type="ECO:0000256" key="1">
    <source>
        <dbReference type="ARBA" id="ARBA00022723"/>
    </source>
</evidence>
<organism evidence="8">
    <name type="scientific">Lygus hesperus</name>
    <name type="common">Western plant bug</name>
    <dbReference type="NCBI Taxonomy" id="30085"/>
    <lineage>
        <taxon>Eukaryota</taxon>
        <taxon>Metazoa</taxon>
        <taxon>Ecdysozoa</taxon>
        <taxon>Arthropoda</taxon>
        <taxon>Hexapoda</taxon>
        <taxon>Insecta</taxon>
        <taxon>Pterygota</taxon>
        <taxon>Neoptera</taxon>
        <taxon>Paraneoptera</taxon>
        <taxon>Hemiptera</taxon>
        <taxon>Heteroptera</taxon>
        <taxon>Panheteroptera</taxon>
        <taxon>Cimicomorpha</taxon>
        <taxon>Miridae</taxon>
        <taxon>Mirini</taxon>
        <taxon>Lygus</taxon>
    </lineage>
</organism>
<dbReference type="SMART" id="SM00355">
    <property type="entry name" value="ZnF_C2H2"/>
    <property type="match status" value="5"/>
</dbReference>
<keyword evidence="3 5" id="KW-0863">Zinc-finger</keyword>
<evidence type="ECO:0000256" key="6">
    <source>
        <dbReference type="SAM" id="MobiDB-lite"/>
    </source>
</evidence>
<dbReference type="GO" id="GO:0005634">
    <property type="term" value="C:nucleus"/>
    <property type="evidence" value="ECO:0007669"/>
    <property type="project" value="TreeGrafter"/>
</dbReference>
<keyword evidence="2" id="KW-0677">Repeat</keyword>
<feature type="compositionally biased region" description="Acidic residues" evidence="6">
    <location>
        <begin position="69"/>
        <end position="82"/>
    </location>
</feature>
<feature type="compositionally biased region" description="Polar residues" evidence="6">
    <location>
        <begin position="115"/>
        <end position="129"/>
    </location>
</feature>
<feature type="compositionally biased region" description="Polar residues" evidence="6">
    <location>
        <begin position="1"/>
        <end position="16"/>
    </location>
</feature>
<reference evidence="8" key="1">
    <citation type="journal article" date="2016" name="Gigascience">
        <title>De novo construction of an expanded transcriptome assembly for the western tarnished plant bug, Lygus hesperus.</title>
        <authorList>
            <person name="Tassone E.E."/>
            <person name="Geib S.M."/>
            <person name="Hall B."/>
            <person name="Fabrick J.A."/>
            <person name="Brent C.S."/>
            <person name="Hull J.J."/>
        </authorList>
    </citation>
    <scope>NUCLEOTIDE SEQUENCE</scope>
</reference>
<dbReference type="PROSITE" id="PS00028">
    <property type="entry name" value="ZINC_FINGER_C2H2_1"/>
    <property type="match status" value="4"/>
</dbReference>
<feature type="domain" description="C2H2-type" evidence="7">
    <location>
        <begin position="244"/>
        <end position="268"/>
    </location>
</feature>
<dbReference type="GO" id="GO:0008270">
    <property type="term" value="F:zinc ion binding"/>
    <property type="evidence" value="ECO:0007669"/>
    <property type="project" value="UniProtKB-KW"/>
</dbReference>
<evidence type="ECO:0000256" key="4">
    <source>
        <dbReference type="ARBA" id="ARBA00022833"/>
    </source>
</evidence>
<dbReference type="GO" id="GO:0043565">
    <property type="term" value="F:sequence-specific DNA binding"/>
    <property type="evidence" value="ECO:0007669"/>
    <property type="project" value="TreeGrafter"/>
</dbReference>
<feature type="region of interest" description="Disordered" evidence="6">
    <location>
        <begin position="59"/>
        <end position="135"/>
    </location>
</feature>
<feature type="region of interest" description="Disordered" evidence="6">
    <location>
        <begin position="149"/>
        <end position="207"/>
    </location>
</feature>
<name>A0A146LJ00_LYGHE</name>
<dbReference type="AlphaFoldDB" id="A0A146LJ00"/>
<feature type="domain" description="C2H2-type" evidence="7">
    <location>
        <begin position="530"/>
        <end position="557"/>
    </location>
</feature>
<dbReference type="Gene3D" id="3.30.160.60">
    <property type="entry name" value="Classic Zinc Finger"/>
    <property type="match status" value="1"/>
</dbReference>